<dbReference type="EMBL" id="JACJLA010000010">
    <property type="protein sequence ID" value="MBM6913003.1"/>
    <property type="molecule type" value="Genomic_DNA"/>
</dbReference>
<dbReference type="GO" id="GO:0016787">
    <property type="term" value="F:hydrolase activity"/>
    <property type="evidence" value="ECO:0007669"/>
    <property type="project" value="UniProtKB-KW"/>
</dbReference>
<keyword evidence="5" id="KW-1185">Reference proteome</keyword>
<dbReference type="CDD" id="cd11613">
    <property type="entry name" value="SAF_AH_GD"/>
    <property type="match status" value="1"/>
</dbReference>
<evidence type="ECO:0000256" key="2">
    <source>
        <dbReference type="ARBA" id="ARBA00023239"/>
    </source>
</evidence>
<dbReference type="Proteomes" id="UP000707138">
    <property type="component" value="Unassembled WGS sequence"/>
</dbReference>
<keyword evidence="4" id="KW-0378">Hydrolase</keyword>
<organism evidence="4 5">
    <name type="scientific">Veillonella magna</name>
    <dbReference type="NCBI Taxonomy" id="464322"/>
    <lineage>
        <taxon>Bacteria</taxon>
        <taxon>Bacillati</taxon>
        <taxon>Bacillota</taxon>
        <taxon>Negativicutes</taxon>
        <taxon>Veillonellales</taxon>
        <taxon>Veillonellaceae</taxon>
        <taxon>Veillonella</taxon>
    </lineage>
</organism>
<dbReference type="Pfam" id="PF04295">
    <property type="entry name" value="GD_AH_second"/>
    <property type="match status" value="1"/>
</dbReference>
<dbReference type="InterPro" id="IPR013974">
    <property type="entry name" value="SAF"/>
</dbReference>
<gene>
    <name evidence="4" type="ORF">H6A01_06675</name>
</gene>
<keyword evidence="2" id="KW-0456">Lyase</keyword>
<dbReference type="PANTHER" id="PTHR30536:SF1">
    <property type="entry name" value="GALACTARATE DEHYDRATASE (L-THREO-FORMING)"/>
    <property type="match status" value="1"/>
</dbReference>
<dbReference type="PANTHER" id="PTHR30536">
    <property type="entry name" value="ALTRONATE/GALACTARATE DEHYDRATASE"/>
    <property type="match status" value="1"/>
</dbReference>
<name>A0ABS2GIC3_9FIRM</name>
<dbReference type="Pfam" id="PF20629">
    <property type="entry name" value="GD_AH_C"/>
    <property type="match status" value="1"/>
</dbReference>
<evidence type="ECO:0000256" key="1">
    <source>
        <dbReference type="ARBA" id="ARBA00010986"/>
    </source>
</evidence>
<evidence type="ECO:0000313" key="4">
    <source>
        <dbReference type="EMBL" id="MBM6913003.1"/>
    </source>
</evidence>
<evidence type="ECO:0000313" key="5">
    <source>
        <dbReference type="Proteomes" id="UP000707138"/>
    </source>
</evidence>
<feature type="domain" description="SAF" evidence="3">
    <location>
        <begin position="11"/>
        <end position="82"/>
    </location>
</feature>
<accession>A0ABS2GIC3</accession>
<proteinExistence type="inferred from homology"/>
<comment type="similarity">
    <text evidence="1">Belongs to the UxaA family.</text>
</comment>
<protein>
    <submittedName>
        <fullName evidence="4">UxaA family hydrolase</fullName>
    </submittedName>
</protein>
<dbReference type="InterPro" id="IPR052172">
    <property type="entry name" value="UxaA_altronate/galactarate_dh"/>
</dbReference>
<dbReference type="SMART" id="SM00858">
    <property type="entry name" value="SAF"/>
    <property type="match status" value="1"/>
</dbReference>
<dbReference type="InterPro" id="IPR044144">
    <property type="entry name" value="SAF_UxaA/GarD"/>
</dbReference>
<dbReference type="InterPro" id="IPR007392">
    <property type="entry name" value="GD_AH_second"/>
</dbReference>
<dbReference type="Gene3D" id="2.30.130.110">
    <property type="match status" value="1"/>
</dbReference>
<dbReference type="InterPro" id="IPR048332">
    <property type="entry name" value="GD_AH_C"/>
</dbReference>
<sequence>MRTVIRVSDEDNVAIAVVETGLHADTVVEEFGIRVIEDIPFGHKVALADILQDEPVIRYGVAIGFAKTYIPKGGWVNEKNIYIKPSSEMNQTVGQKPFSYRFANSPKPEQRFFMGYKNSDGTAATRNVLAINTTVQCVEGVVNYAAEKIRTELLPQYPNVDDVIAVNHLYGCGVAIDGKGSEIPQRTIRNIADNPNLSEGRLVVGLGCEKFNPERAFPEYPRDQVIILQECQGFAGMVKTIMEQGQAVLKRLNRRKREPIPVSELVVGMQCGGSDAFSGLTANPAMGYASDLLVLHGAKVIFSEVSEVRDAVHIMKGRITNPKVMEKLDEEMAWYEAYWSEGKVDRSANTSLGNKAGGLSTIVEKAMGSVAKSGTSEIVDVISVGEKIRKRGLTFAATPASDFVCGTEQLASGITLQLFSSGRGTTYNLQHIPVLKVSTNPVLSEKWKDIIDIDAGKILTGEESIESCGMAIFEFLIKVASGEVKTKSDTYRIFNQLAVFNPAPIT</sequence>
<comment type="caution">
    <text evidence="4">The sequence shown here is derived from an EMBL/GenBank/DDBJ whole genome shotgun (WGS) entry which is preliminary data.</text>
</comment>
<reference evidence="4 5" key="1">
    <citation type="journal article" date="2021" name="Sci. Rep.">
        <title>The distribution of antibiotic resistance genes in chicken gut microbiota commensals.</title>
        <authorList>
            <person name="Juricova H."/>
            <person name="Matiasovicova J."/>
            <person name="Kubasova T."/>
            <person name="Cejkova D."/>
            <person name="Rychlik I."/>
        </authorList>
    </citation>
    <scope>NUCLEOTIDE SEQUENCE [LARGE SCALE GENOMIC DNA]</scope>
    <source>
        <strain evidence="4 5">An537</strain>
    </source>
</reference>
<dbReference type="RefSeq" id="WP_205087994.1">
    <property type="nucleotide sequence ID" value="NZ_CALXQD010000004.1"/>
</dbReference>
<evidence type="ECO:0000259" key="3">
    <source>
        <dbReference type="SMART" id="SM00858"/>
    </source>
</evidence>